<sequence length="169" mass="19420">MSASKTAHSEQSSASKPPFLTAGEVTPEALWSWEMGCTQFFIHKDVPEEEMVKKVAWGMQDPHIQDWYITNQEEIDVMMFKEYMAEVCSVWLPIGWADTVRRKMLASRQGQRAFSEWAIDVQSQNTLLRGMASHLPEKISSRKTYANGLKRSAFLMKNGCVTLQDRRKQ</sequence>
<feature type="region of interest" description="Disordered" evidence="1">
    <location>
        <begin position="1"/>
        <end position="20"/>
    </location>
</feature>
<evidence type="ECO:0000313" key="3">
    <source>
        <dbReference type="Proteomes" id="UP000807769"/>
    </source>
</evidence>
<dbReference type="Proteomes" id="UP000807769">
    <property type="component" value="Unassembled WGS sequence"/>
</dbReference>
<gene>
    <name evidence="2" type="ORF">BJ212DRAFT_1483600</name>
</gene>
<dbReference type="GeneID" id="64634656"/>
<name>A0A9P7E660_9AGAM</name>
<protein>
    <submittedName>
        <fullName evidence="2">Uncharacterized protein</fullName>
    </submittedName>
</protein>
<evidence type="ECO:0000313" key="2">
    <source>
        <dbReference type="EMBL" id="KAG1811897.1"/>
    </source>
</evidence>
<evidence type="ECO:0000256" key="1">
    <source>
        <dbReference type="SAM" id="MobiDB-lite"/>
    </source>
</evidence>
<comment type="caution">
    <text evidence="2">The sequence shown here is derived from an EMBL/GenBank/DDBJ whole genome shotgun (WGS) entry which is preliminary data.</text>
</comment>
<dbReference type="OrthoDB" id="2369050at2759"/>
<accession>A0A9P7E660</accession>
<organism evidence="2 3">
    <name type="scientific">Suillus subaureus</name>
    <dbReference type="NCBI Taxonomy" id="48587"/>
    <lineage>
        <taxon>Eukaryota</taxon>
        <taxon>Fungi</taxon>
        <taxon>Dikarya</taxon>
        <taxon>Basidiomycota</taxon>
        <taxon>Agaricomycotina</taxon>
        <taxon>Agaricomycetes</taxon>
        <taxon>Agaricomycetidae</taxon>
        <taxon>Boletales</taxon>
        <taxon>Suillineae</taxon>
        <taxon>Suillaceae</taxon>
        <taxon>Suillus</taxon>
    </lineage>
</organism>
<keyword evidence="3" id="KW-1185">Reference proteome</keyword>
<reference evidence="2" key="1">
    <citation type="journal article" date="2020" name="New Phytol.">
        <title>Comparative genomics reveals dynamic genome evolution in host specialist ectomycorrhizal fungi.</title>
        <authorList>
            <person name="Lofgren L.A."/>
            <person name="Nguyen N.H."/>
            <person name="Vilgalys R."/>
            <person name="Ruytinx J."/>
            <person name="Liao H.L."/>
            <person name="Branco S."/>
            <person name="Kuo A."/>
            <person name="LaButti K."/>
            <person name="Lipzen A."/>
            <person name="Andreopoulos W."/>
            <person name="Pangilinan J."/>
            <person name="Riley R."/>
            <person name="Hundley H."/>
            <person name="Na H."/>
            <person name="Barry K."/>
            <person name="Grigoriev I.V."/>
            <person name="Stajich J.E."/>
            <person name="Kennedy P.G."/>
        </authorList>
    </citation>
    <scope>NUCLEOTIDE SEQUENCE</scope>
    <source>
        <strain evidence="2">MN1</strain>
    </source>
</reference>
<dbReference type="RefSeq" id="XP_041190318.1">
    <property type="nucleotide sequence ID" value="XM_041340640.1"/>
</dbReference>
<feature type="compositionally biased region" description="Polar residues" evidence="1">
    <location>
        <begin position="1"/>
        <end position="15"/>
    </location>
</feature>
<dbReference type="EMBL" id="JABBWG010000028">
    <property type="protein sequence ID" value="KAG1811897.1"/>
    <property type="molecule type" value="Genomic_DNA"/>
</dbReference>
<proteinExistence type="predicted"/>
<dbReference type="AlphaFoldDB" id="A0A9P7E660"/>